<accession>A0A858R734</accession>
<dbReference type="SUPFAM" id="SSF56784">
    <property type="entry name" value="HAD-like"/>
    <property type="match status" value="1"/>
</dbReference>
<dbReference type="InterPro" id="IPR006423">
    <property type="entry name" value="Lipo_e_P4"/>
</dbReference>
<name>A0A858R734_9PROT</name>
<evidence type="ECO:0000256" key="1">
    <source>
        <dbReference type="ARBA" id="ARBA00022729"/>
    </source>
</evidence>
<dbReference type="InterPro" id="IPR005519">
    <property type="entry name" value="Acid_phosphat_B-like"/>
</dbReference>
<keyword evidence="4" id="KW-1185">Reference proteome</keyword>
<protein>
    <submittedName>
        <fullName evidence="3">Acid phosphatase</fullName>
    </submittedName>
</protein>
<dbReference type="KEGG" id="acru:HHL28_09130"/>
<dbReference type="AlphaFoldDB" id="A0A858R734"/>
<dbReference type="GO" id="GO:0009279">
    <property type="term" value="C:cell outer membrane"/>
    <property type="evidence" value="ECO:0007669"/>
    <property type="project" value="InterPro"/>
</dbReference>
<evidence type="ECO:0000313" key="4">
    <source>
        <dbReference type="Proteomes" id="UP000501891"/>
    </source>
</evidence>
<dbReference type="InterPro" id="IPR036412">
    <property type="entry name" value="HAD-like_sf"/>
</dbReference>
<proteinExistence type="predicted"/>
<feature type="signal peptide" evidence="2">
    <location>
        <begin position="1"/>
        <end position="25"/>
    </location>
</feature>
<evidence type="ECO:0000313" key="3">
    <source>
        <dbReference type="EMBL" id="QJE73230.1"/>
    </source>
</evidence>
<organism evidence="3 4">
    <name type="scientific">Aerophototrophica crusticola</name>
    <dbReference type="NCBI Taxonomy" id="1709002"/>
    <lineage>
        <taxon>Bacteria</taxon>
        <taxon>Pseudomonadati</taxon>
        <taxon>Pseudomonadota</taxon>
        <taxon>Alphaproteobacteria</taxon>
        <taxon>Rhodospirillales</taxon>
        <taxon>Rhodospirillaceae</taxon>
        <taxon>Aerophototrophica</taxon>
    </lineage>
</organism>
<dbReference type="EMBL" id="CP051775">
    <property type="protein sequence ID" value="QJE73230.1"/>
    <property type="molecule type" value="Genomic_DNA"/>
</dbReference>
<dbReference type="PANTHER" id="PTHR31284:SF10">
    <property type="entry name" value="ACID PHOSPHATASE-LIKE PROTEIN"/>
    <property type="match status" value="1"/>
</dbReference>
<sequence length="294" mass="31375">MRLRLSLLALALLLPACSALTPPRAAPVPDAPPVPAPAPVAAAPVVKGANDPRLLATLYVQQAEEARRAAEQAFALAALRLPDALRKTGSAAPLEQPDGGKGKPPAVVFDVDETVLDNSPYQARAILAGERFTAPTWDQWVSEKKAAAIPGAPGFVAALRKAGVRPVFVTNRACAPRPDRPEEDCPQKADTIANLRATGFGEVPPEDLLLYKEQGWTADKSKRRAAVAAKYRIVMLVGDQLGDFVDVPRTADRTARRTLADAGQFSTRWVMVPNPMYGGWADSLPDPVAALRVD</sequence>
<gene>
    <name evidence="3" type="ORF">HHL28_09130</name>
</gene>
<keyword evidence="1 2" id="KW-0732">Signal</keyword>
<dbReference type="SFLD" id="SFLDG01125">
    <property type="entry name" value="C1.1:_Acid_Phosphatase_Like"/>
    <property type="match status" value="1"/>
</dbReference>
<feature type="chain" id="PRO_5033001774" evidence="2">
    <location>
        <begin position="26"/>
        <end position="294"/>
    </location>
</feature>
<dbReference type="SFLD" id="SFLDS00003">
    <property type="entry name" value="Haloacid_Dehalogenase"/>
    <property type="match status" value="1"/>
</dbReference>
<evidence type="ECO:0000256" key="2">
    <source>
        <dbReference type="SAM" id="SignalP"/>
    </source>
</evidence>
<dbReference type="Proteomes" id="UP000501891">
    <property type="component" value="Chromosome"/>
</dbReference>
<reference evidence="3" key="1">
    <citation type="submission" date="2020-04" db="EMBL/GenBank/DDBJ databases">
        <title>A desert anoxygenic phototrophic bacterium fixes CO2 using RubisCO under aerobic conditions.</title>
        <authorList>
            <person name="Tang K."/>
        </authorList>
    </citation>
    <scope>NUCLEOTIDE SEQUENCE [LARGE SCALE GENOMIC DNA]</scope>
    <source>
        <strain evidence="3">MIMtkB3</strain>
    </source>
</reference>
<dbReference type="Pfam" id="PF03767">
    <property type="entry name" value="Acid_phosphat_B"/>
    <property type="match status" value="1"/>
</dbReference>
<dbReference type="InterPro" id="IPR023214">
    <property type="entry name" value="HAD_sf"/>
</dbReference>
<dbReference type="Gene3D" id="3.40.50.1000">
    <property type="entry name" value="HAD superfamily/HAD-like"/>
    <property type="match status" value="1"/>
</dbReference>
<dbReference type="PANTHER" id="PTHR31284">
    <property type="entry name" value="ACID PHOSPHATASE-LIKE PROTEIN"/>
    <property type="match status" value="1"/>
</dbReference>